<accession>A0A645EKU8</accession>
<proteinExistence type="predicted"/>
<evidence type="ECO:0000313" key="1">
    <source>
        <dbReference type="EMBL" id="MPN02665.1"/>
    </source>
</evidence>
<comment type="caution">
    <text evidence="1">The sequence shown here is derived from an EMBL/GenBank/DDBJ whole genome shotgun (WGS) entry which is preliminary data.</text>
</comment>
<sequence length="68" mass="7506">MKRAVRKVFCVLTRMKPAKQECECRRAQTGQSGIPDIGGFKPGEYIGYESTGYRSGRGNSHARSIALV</sequence>
<organism evidence="1">
    <name type="scientific">bioreactor metagenome</name>
    <dbReference type="NCBI Taxonomy" id="1076179"/>
    <lineage>
        <taxon>unclassified sequences</taxon>
        <taxon>metagenomes</taxon>
        <taxon>ecological metagenomes</taxon>
    </lineage>
</organism>
<name>A0A645EKU8_9ZZZZ</name>
<protein>
    <submittedName>
        <fullName evidence="1">Uncharacterized protein</fullName>
    </submittedName>
</protein>
<gene>
    <name evidence="1" type="ORF">SDC9_149881</name>
</gene>
<dbReference type="AlphaFoldDB" id="A0A645EKU8"/>
<dbReference type="EMBL" id="VSSQ01048619">
    <property type="protein sequence ID" value="MPN02665.1"/>
    <property type="molecule type" value="Genomic_DNA"/>
</dbReference>
<reference evidence="1" key="1">
    <citation type="submission" date="2019-08" db="EMBL/GenBank/DDBJ databases">
        <authorList>
            <person name="Kucharzyk K."/>
            <person name="Murdoch R.W."/>
            <person name="Higgins S."/>
            <person name="Loffler F."/>
        </authorList>
    </citation>
    <scope>NUCLEOTIDE SEQUENCE</scope>
</reference>